<comment type="caution">
    <text evidence="2">The sequence shown here is derived from an EMBL/GenBank/DDBJ whole genome shotgun (WGS) entry which is preliminary data.</text>
</comment>
<reference evidence="2" key="1">
    <citation type="submission" date="2020-03" db="EMBL/GenBank/DDBJ databases">
        <title>Studies in the Genomics of Life Span.</title>
        <authorList>
            <person name="Glass D."/>
        </authorList>
    </citation>
    <scope>NUCLEOTIDE SEQUENCE</scope>
    <source>
        <strain evidence="2">SUZIE</strain>
        <tissue evidence="2">Muscle</tissue>
    </source>
</reference>
<proteinExistence type="predicted"/>
<sequence>TLPEPGAQQAGSLLLQESPELALQEARGLGGQTQADSARFQLRGQSLGTLVPGRGHSQPLFSPEGGTGPIHPERASQDPQLEQRSNMLEGGNPESSSPETERAWVLGDHGQNGPLPGSGTEEEEPDRGAPQEGGAQGRAGADLPGVPKEGASSPSTPAPASALGLAQALSPATPPLKTWCVAQDLPDPRQIPGGTGREAEQSCSSPGCTSLGTVVTADMSADPLEVEQRAPEVARPDRQAVPRLPASPDRGCSGAKLDPVPLAEEPSTGRGDLGFEGDPQCDTPLSPLAFLAPASGNQEPTVGAKDSGHLALEMGPDISQIQGPSPVPEQPGQLCILSSGTQPDRQADAQAAGLGSQGSGQALKVLSLSLRASGLLELTDTVDDPPQEARAHPGNPDPSADPASRPRHPPASSDQAEWRESPDVELDFLPDSQMQDALDVPDSEAPPEQVFPAGSKSGLCWPDPSPHARGDLVVAEVQPRPGAAGQAQEACRMADATGTVRGLVVELSNLNRLIMSTHRDLEAFKRLTSRKAKPPGKNPLLYPSRGAGTLSRGEQAWRDL</sequence>
<feature type="compositionally biased region" description="Basic and acidic residues" evidence="1">
    <location>
        <begin position="226"/>
        <end position="240"/>
    </location>
</feature>
<name>A0AA41MPH9_SCICA</name>
<feature type="compositionally biased region" description="Polar residues" evidence="1">
    <location>
        <begin position="77"/>
        <end position="86"/>
    </location>
</feature>
<dbReference type="InterPro" id="IPR031441">
    <property type="entry name" value="Brme1"/>
</dbReference>
<feature type="compositionally biased region" description="Low complexity" evidence="1">
    <location>
        <begin position="348"/>
        <end position="359"/>
    </location>
</feature>
<accession>A0AA41MPH9</accession>
<dbReference type="PANTHER" id="PTHR14583:SF0">
    <property type="entry name" value="BREAK REPAIR MEIOTIC RECOMBINASE RECRUITMENT FACTOR 1"/>
    <property type="match status" value="1"/>
</dbReference>
<dbReference type="Proteomes" id="UP001166674">
    <property type="component" value="Unassembled WGS sequence"/>
</dbReference>
<dbReference type="GO" id="GO:1990918">
    <property type="term" value="P:double-strand break repair involved in meiotic recombination"/>
    <property type="evidence" value="ECO:0007669"/>
    <property type="project" value="InterPro"/>
</dbReference>
<feature type="region of interest" description="Disordered" evidence="1">
    <location>
        <begin position="377"/>
        <end position="467"/>
    </location>
</feature>
<dbReference type="AlphaFoldDB" id="A0AA41MPH9"/>
<evidence type="ECO:0000313" key="3">
    <source>
        <dbReference type="Proteomes" id="UP001166674"/>
    </source>
</evidence>
<organism evidence="2 3">
    <name type="scientific">Sciurus carolinensis</name>
    <name type="common">Eastern gray squirrel</name>
    <dbReference type="NCBI Taxonomy" id="30640"/>
    <lineage>
        <taxon>Eukaryota</taxon>
        <taxon>Metazoa</taxon>
        <taxon>Chordata</taxon>
        <taxon>Craniata</taxon>
        <taxon>Vertebrata</taxon>
        <taxon>Euteleostomi</taxon>
        <taxon>Mammalia</taxon>
        <taxon>Eutheria</taxon>
        <taxon>Euarchontoglires</taxon>
        <taxon>Glires</taxon>
        <taxon>Rodentia</taxon>
        <taxon>Sciuromorpha</taxon>
        <taxon>Sciuridae</taxon>
        <taxon>Sciurinae</taxon>
        <taxon>Sciurini</taxon>
        <taxon>Sciurus</taxon>
    </lineage>
</organism>
<feature type="region of interest" description="Disordered" evidence="1">
    <location>
        <begin position="528"/>
        <end position="560"/>
    </location>
</feature>
<feature type="compositionally biased region" description="Polar residues" evidence="1">
    <location>
        <begin position="201"/>
        <end position="213"/>
    </location>
</feature>
<evidence type="ECO:0000256" key="1">
    <source>
        <dbReference type="SAM" id="MobiDB-lite"/>
    </source>
</evidence>
<feature type="compositionally biased region" description="Low complexity" evidence="1">
    <location>
        <begin position="151"/>
        <end position="162"/>
    </location>
</feature>
<dbReference type="PANTHER" id="PTHR14583">
    <property type="entry name" value="UNCHARACTERIZED PROTEIN C19ORF57 FAMILY MEMBER"/>
    <property type="match status" value="1"/>
</dbReference>
<keyword evidence="3" id="KW-1185">Reference proteome</keyword>
<feature type="region of interest" description="Disordered" evidence="1">
    <location>
        <begin position="25"/>
        <end position="359"/>
    </location>
</feature>
<dbReference type="EMBL" id="JAATJV010257574">
    <property type="protein sequence ID" value="MBZ3875764.1"/>
    <property type="molecule type" value="Genomic_DNA"/>
</dbReference>
<dbReference type="Pfam" id="PF15710">
    <property type="entry name" value="Brme1"/>
    <property type="match status" value="1"/>
</dbReference>
<feature type="non-terminal residue" evidence="2">
    <location>
        <position position="1"/>
    </location>
</feature>
<protein>
    <submittedName>
        <fullName evidence="2">Uncharacterized protein</fullName>
    </submittedName>
</protein>
<evidence type="ECO:0000313" key="2">
    <source>
        <dbReference type="EMBL" id="MBZ3875764.1"/>
    </source>
</evidence>
<gene>
    <name evidence="2" type="ORF">SUZIE_134570</name>
</gene>